<dbReference type="AlphaFoldDB" id="A0A6A7AYJ7"/>
<evidence type="ECO:0000256" key="1">
    <source>
        <dbReference type="SAM" id="MobiDB-lite"/>
    </source>
</evidence>
<gene>
    <name evidence="2" type="ORF">T440DRAFT_213618</name>
</gene>
<feature type="region of interest" description="Disordered" evidence="1">
    <location>
        <begin position="51"/>
        <end position="75"/>
    </location>
</feature>
<organism evidence="2 3">
    <name type="scientific">Plenodomus tracheiphilus IPT5</name>
    <dbReference type="NCBI Taxonomy" id="1408161"/>
    <lineage>
        <taxon>Eukaryota</taxon>
        <taxon>Fungi</taxon>
        <taxon>Dikarya</taxon>
        <taxon>Ascomycota</taxon>
        <taxon>Pezizomycotina</taxon>
        <taxon>Dothideomycetes</taxon>
        <taxon>Pleosporomycetidae</taxon>
        <taxon>Pleosporales</taxon>
        <taxon>Pleosporineae</taxon>
        <taxon>Leptosphaeriaceae</taxon>
        <taxon>Plenodomus</taxon>
    </lineage>
</organism>
<dbReference type="Proteomes" id="UP000799423">
    <property type="component" value="Unassembled WGS sequence"/>
</dbReference>
<accession>A0A6A7AYJ7</accession>
<keyword evidence="3" id="KW-1185">Reference proteome</keyword>
<proteinExistence type="predicted"/>
<name>A0A6A7AYJ7_9PLEO</name>
<evidence type="ECO:0000313" key="2">
    <source>
        <dbReference type="EMBL" id="KAF2847139.1"/>
    </source>
</evidence>
<dbReference type="EMBL" id="MU006328">
    <property type="protein sequence ID" value="KAF2847139.1"/>
    <property type="molecule type" value="Genomic_DNA"/>
</dbReference>
<reference evidence="2" key="1">
    <citation type="submission" date="2020-01" db="EMBL/GenBank/DDBJ databases">
        <authorList>
            <consortium name="DOE Joint Genome Institute"/>
            <person name="Haridas S."/>
            <person name="Albert R."/>
            <person name="Binder M."/>
            <person name="Bloem J."/>
            <person name="Labutti K."/>
            <person name="Salamov A."/>
            <person name="Andreopoulos B."/>
            <person name="Baker S.E."/>
            <person name="Barry K."/>
            <person name="Bills G."/>
            <person name="Bluhm B.H."/>
            <person name="Cannon C."/>
            <person name="Castanera R."/>
            <person name="Culley D.E."/>
            <person name="Daum C."/>
            <person name="Ezra D."/>
            <person name="Gonzalez J.B."/>
            <person name="Henrissat B."/>
            <person name="Kuo A."/>
            <person name="Liang C."/>
            <person name="Lipzen A."/>
            <person name="Lutzoni F."/>
            <person name="Magnuson J."/>
            <person name="Mondo S."/>
            <person name="Nolan M."/>
            <person name="Ohm R."/>
            <person name="Pangilinan J."/>
            <person name="Park H.-J."/>
            <person name="Ramirez L."/>
            <person name="Alfaro M."/>
            <person name="Sun H."/>
            <person name="Tritt A."/>
            <person name="Yoshinaga Y."/>
            <person name="Zwiers L.-H."/>
            <person name="Turgeon B.G."/>
            <person name="Goodwin S.B."/>
            <person name="Spatafora J.W."/>
            <person name="Crous P.W."/>
            <person name="Grigoriev I.V."/>
        </authorList>
    </citation>
    <scope>NUCLEOTIDE SEQUENCE</scope>
    <source>
        <strain evidence="2">IPT5</strain>
    </source>
</reference>
<protein>
    <submittedName>
        <fullName evidence="2">Uncharacterized protein</fullName>
    </submittedName>
</protein>
<evidence type="ECO:0000313" key="3">
    <source>
        <dbReference type="Proteomes" id="UP000799423"/>
    </source>
</evidence>
<sequence length="184" mass="20114">MRTSTPLLDAFAQRDMAFSNASRPSWRPAAMTSAWAAPMSLSLSTATSMAQSGRVRLRGPPTTYHSREPHPMRPRLRGTTMARATCQVRGRLHQRRAPARCSTYIQCSWPDSRRARGGRCRRHQRAPGPWEAVGGLASGTGDQRRGSLPIDVEGSTRPLARAVSLPAVSCPSFVVMQTHASCAF</sequence>